<sequence>MAKSTHHNDVNTQQNTHLPKDRSNEDKEYVAGLEKGLSIIEAFGIKNTPLTLSEAAEITGHSRASARRSLLTLQKLGYVECDDKMFRLAPRVLRLGHAYLTSTALARTIQPTLEAISERTNESSSFAVLDGSDAVFVARAATRRSLSNGLGLGSRLPAYCAATGRVLLADLDPDEAKTRLERKPRQKLTPNTRIDIPTLMSYLNEVRRVGYAISDEELELGVRSLAVPVRDQKGQTIGSISIVSSTSRRSLENMIENLLPELERARWMVASLI</sequence>
<dbReference type="InterPro" id="IPR029016">
    <property type="entry name" value="GAF-like_dom_sf"/>
</dbReference>
<feature type="domain" description="IclR-ED" evidence="6">
    <location>
        <begin position="91"/>
        <end position="273"/>
    </location>
</feature>
<keyword evidence="1" id="KW-0805">Transcription regulation</keyword>
<dbReference type="PANTHER" id="PTHR30136">
    <property type="entry name" value="HELIX-TURN-HELIX TRANSCRIPTIONAL REGULATOR, ICLR FAMILY"/>
    <property type="match status" value="1"/>
</dbReference>
<protein>
    <submittedName>
        <fullName evidence="7">IclR family transcriptional regulator</fullName>
    </submittedName>
</protein>
<evidence type="ECO:0000259" key="5">
    <source>
        <dbReference type="PROSITE" id="PS51077"/>
    </source>
</evidence>
<dbReference type="GO" id="GO:0045892">
    <property type="term" value="P:negative regulation of DNA-templated transcription"/>
    <property type="evidence" value="ECO:0007669"/>
    <property type="project" value="TreeGrafter"/>
</dbReference>
<dbReference type="PROSITE" id="PS51077">
    <property type="entry name" value="HTH_ICLR"/>
    <property type="match status" value="1"/>
</dbReference>
<dbReference type="InterPro" id="IPR005471">
    <property type="entry name" value="Tscrpt_reg_IclR_N"/>
</dbReference>
<gene>
    <name evidence="7" type="ORF">CJP73_03170</name>
</gene>
<feature type="domain" description="HTH iclR-type" evidence="5">
    <location>
        <begin position="30"/>
        <end position="90"/>
    </location>
</feature>
<dbReference type="InterPro" id="IPR036388">
    <property type="entry name" value="WH-like_DNA-bd_sf"/>
</dbReference>
<accession>A0A3A1YZ51</accession>
<evidence type="ECO:0000256" key="4">
    <source>
        <dbReference type="SAM" id="MobiDB-lite"/>
    </source>
</evidence>
<name>A0A3A1YZ51_9BURK</name>
<comment type="caution">
    <text evidence="7">The sequence shown here is derived from an EMBL/GenBank/DDBJ whole genome shotgun (WGS) entry which is preliminary data.</text>
</comment>
<evidence type="ECO:0000256" key="1">
    <source>
        <dbReference type="ARBA" id="ARBA00023015"/>
    </source>
</evidence>
<dbReference type="OrthoDB" id="9807558at2"/>
<dbReference type="InterPro" id="IPR050707">
    <property type="entry name" value="HTH_MetabolicPath_Reg"/>
</dbReference>
<dbReference type="PROSITE" id="PS51078">
    <property type="entry name" value="ICLR_ED"/>
    <property type="match status" value="1"/>
</dbReference>
<dbReference type="NCBIfam" id="TIGR02431">
    <property type="entry name" value="pcaR_pcaU"/>
    <property type="match status" value="1"/>
</dbReference>
<dbReference type="SUPFAM" id="SSF46785">
    <property type="entry name" value="Winged helix' DNA-binding domain"/>
    <property type="match status" value="1"/>
</dbReference>
<keyword evidence="2" id="KW-0238">DNA-binding</keyword>
<dbReference type="GO" id="GO:0046278">
    <property type="term" value="P:3,4-dihydroxybenzoate metabolic process"/>
    <property type="evidence" value="ECO:0007669"/>
    <property type="project" value="InterPro"/>
</dbReference>
<dbReference type="GO" id="GO:0003700">
    <property type="term" value="F:DNA-binding transcription factor activity"/>
    <property type="evidence" value="ECO:0007669"/>
    <property type="project" value="TreeGrafter"/>
</dbReference>
<dbReference type="AlphaFoldDB" id="A0A3A1YZ51"/>
<dbReference type="SMART" id="SM00346">
    <property type="entry name" value="HTH_ICLR"/>
    <property type="match status" value="1"/>
</dbReference>
<dbReference type="GO" id="GO:0045893">
    <property type="term" value="P:positive regulation of DNA-templated transcription"/>
    <property type="evidence" value="ECO:0007669"/>
    <property type="project" value="InterPro"/>
</dbReference>
<feature type="compositionally biased region" description="Basic and acidic residues" evidence="4">
    <location>
        <begin position="18"/>
        <end position="27"/>
    </location>
</feature>
<proteinExistence type="predicted"/>
<evidence type="ECO:0000313" key="8">
    <source>
        <dbReference type="Proteomes" id="UP000266206"/>
    </source>
</evidence>
<dbReference type="InterPro" id="IPR036390">
    <property type="entry name" value="WH_DNA-bd_sf"/>
</dbReference>
<keyword evidence="3" id="KW-0804">Transcription</keyword>
<reference evidence="7 8" key="1">
    <citation type="submission" date="2017-08" db="EMBL/GenBank/DDBJ databases">
        <title>Pusillimonas indicus sp. nov., a member of the family Alcaligenaceae isolated from surface seawater.</title>
        <authorList>
            <person name="Li J."/>
        </authorList>
    </citation>
    <scope>NUCLEOTIDE SEQUENCE [LARGE SCALE GENOMIC DNA]</scope>
    <source>
        <strain evidence="7 8">L52-1-41</strain>
    </source>
</reference>
<evidence type="ECO:0000256" key="2">
    <source>
        <dbReference type="ARBA" id="ARBA00023125"/>
    </source>
</evidence>
<dbReference type="SUPFAM" id="SSF55781">
    <property type="entry name" value="GAF domain-like"/>
    <property type="match status" value="1"/>
</dbReference>
<dbReference type="InterPro" id="IPR012794">
    <property type="entry name" value="PcaR_PcaU"/>
</dbReference>
<dbReference type="Pfam" id="PF01614">
    <property type="entry name" value="IclR_C"/>
    <property type="match status" value="1"/>
</dbReference>
<dbReference type="EMBL" id="NQYH01000001">
    <property type="protein sequence ID" value="RIY42448.1"/>
    <property type="molecule type" value="Genomic_DNA"/>
</dbReference>
<dbReference type="Gene3D" id="1.10.10.10">
    <property type="entry name" value="Winged helix-like DNA-binding domain superfamily/Winged helix DNA-binding domain"/>
    <property type="match status" value="1"/>
</dbReference>
<dbReference type="GO" id="GO:0003677">
    <property type="term" value="F:DNA binding"/>
    <property type="evidence" value="ECO:0007669"/>
    <property type="project" value="UniProtKB-KW"/>
</dbReference>
<dbReference type="Proteomes" id="UP000266206">
    <property type="component" value="Unassembled WGS sequence"/>
</dbReference>
<evidence type="ECO:0000313" key="7">
    <source>
        <dbReference type="EMBL" id="RIY42448.1"/>
    </source>
</evidence>
<dbReference type="Gene3D" id="3.30.450.40">
    <property type="match status" value="1"/>
</dbReference>
<evidence type="ECO:0000256" key="3">
    <source>
        <dbReference type="ARBA" id="ARBA00023163"/>
    </source>
</evidence>
<organism evidence="7 8">
    <name type="scientific">Neopusillimonas maritima</name>
    <dbReference type="NCBI Taxonomy" id="2026239"/>
    <lineage>
        <taxon>Bacteria</taxon>
        <taxon>Pseudomonadati</taxon>
        <taxon>Pseudomonadota</taxon>
        <taxon>Betaproteobacteria</taxon>
        <taxon>Burkholderiales</taxon>
        <taxon>Alcaligenaceae</taxon>
        <taxon>Neopusillimonas</taxon>
    </lineage>
</organism>
<feature type="region of interest" description="Disordered" evidence="4">
    <location>
        <begin position="1"/>
        <end position="27"/>
    </location>
</feature>
<dbReference type="PANTHER" id="PTHR30136:SF34">
    <property type="entry name" value="TRANSCRIPTIONAL REGULATOR"/>
    <property type="match status" value="1"/>
</dbReference>
<dbReference type="Pfam" id="PF09339">
    <property type="entry name" value="HTH_IclR"/>
    <property type="match status" value="1"/>
</dbReference>
<dbReference type="InterPro" id="IPR014757">
    <property type="entry name" value="Tscrpt_reg_IclR_C"/>
</dbReference>
<dbReference type="RefSeq" id="WP_114420328.1">
    <property type="nucleotide sequence ID" value="NZ_NQYH01000001.1"/>
</dbReference>
<evidence type="ECO:0000259" key="6">
    <source>
        <dbReference type="PROSITE" id="PS51078"/>
    </source>
</evidence>